<name>A0A0L8G7J8_OCTBM</name>
<dbReference type="EMBL" id="KQ423395">
    <property type="protein sequence ID" value="KOF73001.1"/>
    <property type="molecule type" value="Genomic_DNA"/>
</dbReference>
<accession>A0A0L8G7J8</accession>
<sequence>MQNSAKATWITENEKEDMKIQLKIVLTTFQDIREVGVVLLLREMKKNQFQDIPLKNNPWRMKN</sequence>
<dbReference type="AlphaFoldDB" id="A0A0L8G7J8"/>
<reference evidence="1" key="1">
    <citation type="submission" date="2015-07" db="EMBL/GenBank/DDBJ databases">
        <title>MeaNS - Measles Nucleotide Surveillance Program.</title>
        <authorList>
            <person name="Tran T."/>
            <person name="Druce J."/>
        </authorList>
    </citation>
    <scope>NUCLEOTIDE SEQUENCE</scope>
    <source>
        <strain evidence="1">UCB-OBI-ISO-001</strain>
        <tissue evidence="1">Gonad</tissue>
    </source>
</reference>
<organism evidence="1">
    <name type="scientific">Octopus bimaculoides</name>
    <name type="common">California two-spotted octopus</name>
    <dbReference type="NCBI Taxonomy" id="37653"/>
    <lineage>
        <taxon>Eukaryota</taxon>
        <taxon>Metazoa</taxon>
        <taxon>Spiralia</taxon>
        <taxon>Lophotrochozoa</taxon>
        <taxon>Mollusca</taxon>
        <taxon>Cephalopoda</taxon>
        <taxon>Coleoidea</taxon>
        <taxon>Octopodiformes</taxon>
        <taxon>Octopoda</taxon>
        <taxon>Incirrata</taxon>
        <taxon>Octopodidae</taxon>
        <taxon>Octopus</taxon>
    </lineage>
</organism>
<gene>
    <name evidence="1" type="ORF">OCBIM_22038549mg</name>
</gene>
<protein>
    <submittedName>
        <fullName evidence="1">Uncharacterized protein</fullName>
    </submittedName>
</protein>
<proteinExistence type="predicted"/>
<evidence type="ECO:0000313" key="1">
    <source>
        <dbReference type="EMBL" id="KOF73001.1"/>
    </source>
</evidence>